<sequence>MGDQDWKMEATAPTKSSYNNSDRGGRGRRGRGGPRCRGDRCEGRGERGDHSGVALGPSRSQYANRGIDQVRSITQPNPHEQNVVGPQDPAAAASANAFHGYSTSRGPVVQCIPRGAYGATALGRSSSKLTERRLKPKEFAKIPAFIEKKANEEREKEQVKQKEAEHRGQAPLLAGVYAVVDWPEDCKLFGYPDPHKVLGRQLEKLDEIRGECEVWVKVEMKAPGKLVLEIRGENWNTEGVQQAQIRVGNVVKETTNKFVVPYPVHICLKQTGNVLLSAPPGTPADSWDVIPKLSVPAYHDHGMLDRATLAGIVDENQLIEMEEHLSTSLEAIRFWANGAFRMRIRLGTFVLERRDNIRKFEYSMEDFLKMMDNGIGMRQARVTKAIDDGAVESQLLQRLLADKTILGHLESTVPGNLDKVKPSYRATFLIVDPTSTRDKERALLLHMEWAENWDGILEPAPPKWSEIKVGKLQPKLEPRQHLDLDIVDLVLSRAWHFELESSEHIWNHEAPAMLTSFAKAIKINEAAARDYNLTSQFVTYPAGGKFTPMEVKHLKLERVWQFSITPTNYFVEAKHVIQPEPRSSWVCEVRHMEWDNLLRDLVTLTLGDEVKWGVPVKHFFPDNGKYHEENDRVDSTAGLRLLVERLMAVGVIVGGGCVGDI</sequence>
<protein>
    <recommendedName>
        <fullName evidence="3">DUF7905 domain-containing protein</fullName>
    </recommendedName>
</protein>
<keyword evidence="5" id="KW-1185">Reference proteome</keyword>
<feature type="region of interest" description="Disordered" evidence="2">
    <location>
        <begin position="1"/>
        <end position="87"/>
    </location>
</feature>
<feature type="compositionally biased region" description="Basic and acidic residues" evidence="2">
    <location>
        <begin position="36"/>
        <end position="50"/>
    </location>
</feature>
<evidence type="ECO:0000313" key="4">
    <source>
        <dbReference type="EMBL" id="OCK86404.1"/>
    </source>
</evidence>
<feature type="compositionally biased region" description="Polar residues" evidence="2">
    <location>
        <begin position="71"/>
        <end position="80"/>
    </location>
</feature>
<feature type="domain" description="DUF7905" evidence="3">
    <location>
        <begin position="315"/>
        <end position="622"/>
    </location>
</feature>
<dbReference type="EMBL" id="KV744805">
    <property type="protein sequence ID" value="OCK86404.1"/>
    <property type="molecule type" value="Genomic_DNA"/>
</dbReference>
<name>A0A8E2JLH6_9PEZI</name>
<reference evidence="4 5" key="1">
    <citation type="journal article" date="2016" name="Nat. Commun.">
        <title>Ectomycorrhizal ecology is imprinted in the genome of the dominant symbiotic fungus Cenococcum geophilum.</title>
        <authorList>
            <consortium name="DOE Joint Genome Institute"/>
            <person name="Peter M."/>
            <person name="Kohler A."/>
            <person name="Ohm R.A."/>
            <person name="Kuo A."/>
            <person name="Krutzmann J."/>
            <person name="Morin E."/>
            <person name="Arend M."/>
            <person name="Barry K.W."/>
            <person name="Binder M."/>
            <person name="Choi C."/>
            <person name="Clum A."/>
            <person name="Copeland A."/>
            <person name="Grisel N."/>
            <person name="Haridas S."/>
            <person name="Kipfer T."/>
            <person name="LaButti K."/>
            <person name="Lindquist E."/>
            <person name="Lipzen A."/>
            <person name="Maire R."/>
            <person name="Meier B."/>
            <person name="Mihaltcheva S."/>
            <person name="Molinier V."/>
            <person name="Murat C."/>
            <person name="Poggeler S."/>
            <person name="Quandt C.A."/>
            <person name="Sperisen C."/>
            <person name="Tritt A."/>
            <person name="Tisserant E."/>
            <person name="Crous P.W."/>
            <person name="Henrissat B."/>
            <person name="Nehls U."/>
            <person name="Egli S."/>
            <person name="Spatafora J.W."/>
            <person name="Grigoriev I.V."/>
            <person name="Martin F.M."/>
        </authorList>
    </citation>
    <scope>NUCLEOTIDE SEQUENCE [LARGE SCALE GENOMIC DNA]</scope>
    <source>
        <strain evidence="4 5">CBS 459.81</strain>
    </source>
</reference>
<organism evidence="4 5">
    <name type="scientific">Lepidopterella palustris CBS 459.81</name>
    <dbReference type="NCBI Taxonomy" id="1314670"/>
    <lineage>
        <taxon>Eukaryota</taxon>
        <taxon>Fungi</taxon>
        <taxon>Dikarya</taxon>
        <taxon>Ascomycota</taxon>
        <taxon>Pezizomycotina</taxon>
        <taxon>Dothideomycetes</taxon>
        <taxon>Pleosporomycetidae</taxon>
        <taxon>Mytilinidiales</taxon>
        <taxon>Argynnaceae</taxon>
        <taxon>Lepidopterella</taxon>
    </lineage>
</organism>
<proteinExistence type="predicted"/>
<dbReference type="Pfam" id="PF25482">
    <property type="entry name" value="DUF7905"/>
    <property type="match status" value="1"/>
</dbReference>
<dbReference type="AlphaFoldDB" id="A0A8E2JLH6"/>
<dbReference type="OrthoDB" id="4739136at2759"/>
<dbReference type="Proteomes" id="UP000250266">
    <property type="component" value="Unassembled WGS sequence"/>
</dbReference>
<dbReference type="InterPro" id="IPR057227">
    <property type="entry name" value="DUF7905"/>
</dbReference>
<evidence type="ECO:0000256" key="1">
    <source>
        <dbReference type="SAM" id="Coils"/>
    </source>
</evidence>
<evidence type="ECO:0000313" key="5">
    <source>
        <dbReference type="Proteomes" id="UP000250266"/>
    </source>
</evidence>
<accession>A0A8E2JLH6</accession>
<gene>
    <name evidence="4" type="ORF">K432DRAFT_387754</name>
</gene>
<evidence type="ECO:0000256" key="2">
    <source>
        <dbReference type="SAM" id="MobiDB-lite"/>
    </source>
</evidence>
<evidence type="ECO:0000259" key="3">
    <source>
        <dbReference type="Pfam" id="PF25482"/>
    </source>
</evidence>
<keyword evidence="1" id="KW-0175">Coiled coil</keyword>
<feature type="coiled-coil region" evidence="1">
    <location>
        <begin position="142"/>
        <end position="169"/>
    </location>
</feature>